<keyword evidence="3" id="KW-1185">Reference proteome</keyword>
<proteinExistence type="predicted"/>
<name>A0ABT5K6E4_9BURK</name>
<evidence type="ECO:0000313" key="2">
    <source>
        <dbReference type="EMBL" id="MDC8759973.1"/>
    </source>
</evidence>
<evidence type="ECO:0000256" key="1">
    <source>
        <dbReference type="SAM" id="SignalP"/>
    </source>
</evidence>
<feature type="signal peptide" evidence="1">
    <location>
        <begin position="1"/>
        <end position="20"/>
    </location>
</feature>
<sequence length="227" mass="24164">MQTVGALALTLALAAPDVRAARPMTVDDASILPAGGCQLETWAQRTDGRAELWAVPACNFGGDWELALGASRAAGAAAPGAVQMQAKTVFRALARDDWGVGLVLANQFRRGAGPAGDLSANVPLSVSLRGDALLLHANLGWLREYDGRRHAVSWGLAAETALGARSTLSAELFGQHRGRPHIQLGLRHYLVPERLQIDAAFGERFGRHNKETVFSIGLVLSSDTFLH</sequence>
<accession>A0ABT5K6E4</accession>
<evidence type="ECO:0008006" key="4">
    <source>
        <dbReference type="Google" id="ProtNLM"/>
    </source>
</evidence>
<evidence type="ECO:0000313" key="3">
    <source>
        <dbReference type="Proteomes" id="UP001221208"/>
    </source>
</evidence>
<reference evidence="2 3" key="1">
    <citation type="submission" date="2022-10" db="EMBL/GenBank/DDBJ databases">
        <title>Janthinobacterium sp. hw3 Genome sequencing.</title>
        <authorList>
            <person name="Park S."/>
        </authorList>
    </citation>
    <scope>NUCLEOTIDE SEQUENCE [LARGE SCALE GENOMIC DNA]</scope>
    <source>
        <strain evidence="3">hw3</strain>
    </source>
</reference>
<protein>
    <recommendedName>
        <fullName evidence="4">Transporter</fullName>
    </recommendedName>
</protein>
<gene>
    <name evidence="2" type="ORF">OIK44_20500</name>
</gene>
<dbReference type="RefSeq" id="WP_273673481.1">
    <property type="nucleotide sequence ID" value="NZ_JAQQXR010000009.1"/>
</dbReference>
<feature type="chain" id="PRO_5046233121" description="Transporter" evidence="1">
    <location>
        <begin position="21"/>
        <end position="227"/>
    </location>
</feature>
<keyword evidence="1" id="KW-0732">Signal</keyword>
<comment type="caution">
    <text evidence="2">The sequence shown here is derived from an EMBL/GenBank/DDBJ whole genome shotgun (WGS) entry which is preliminary data.</text>
</comment>
<dbReference type="Proteomes" id="UP001221208">
    <property type="component" value="Unassembled WGS sequence"/>
</dbReference>
<dbReference type="EMBL" id="JAQQXR010000009">
    <property type="protein sequence ID" value="MDC8759973.1"/>
    <property type="molecule type" value="Genomic_DNA"/>
</dbReference>
<organism evidence="2 3">
    <name type="scientific">Janthinobacterium fluminis</name>
    <dbReference type="NCBI Taxonomy" id="2987524"/>
    <lineage>
        <taxon>Bacteria</taxon>
        <taxon>Pseudomonadati</taxon>
        <taxon>Pseudomonadota</taxon>
        <taxon>Betaproteobacteria</taxon>
        <taxon>Burkholderiales</taxon>
        <taxon>Oxalobacteraceae</taxon>
        <taxon>Janthinobacterium</taxon>
    </lineage>
</organism>